<dbReference type="AlphaFoldDB" id="A0A9P0PPZ1"/>
<reference evidence="2" key="1">
    <citation type="submission" date="2022-03" db="EMBL/GenBank/DDBJ databases">
        <authorList>
            <person name="Sayadi A."/>
        </authorList>
    </citation>
    <scope>NUCLEOTIDE SEQUENCE</scope>
</reference>
<proteinExistence type="predicted"/>
<comment type="caution">
    <text evidence="2">The sequence shown here is derived from an EMBL/GenBank/DDBJ whole genome shotgun (WGS) entry which is preliminary data.</text>
</comment>
<evidence type="ECO:0000256" key="1">
    <source>
        <dbReference type="SAM" id="MobiDB-lite"/>
    </source>
</evidence>
<organism evidence="2 3">
    <name type="scientific">Acanthoscelides obtectus</name>
    <name type="common">Bean weevil</name>
    <name type="synonym">Bruchus obtectus</name>
    <dbReference type="NCBI Taxonomy" id="200917"/>
    <lineage>
        <taxon>Eukaryota</taxon>
        <taxon>Metazoa</taxon>
        <taxon>Ecdysozoa</taxon>
        <taxon>Arthropoda</taxon>
        <taxon>Hexapoda</taxon>
        <taxon>Insecta</taxon>
        <taxon>Pterygota</taxon>
        <taxon>Neoptera</taxon>
        <taxon>Endopterygota</taxon>
        <taxon>Coleoptera</taxon>
        <taxon>Polyphaga</taxon>
        <taxon>Cucujiformia</taxon>
        <taxon>Chrysomeloidea</taxon>
        <taxon>Chrysomelidae</taxon>
        <taxon>Bruchinae</taxon>
        <taxon>Bruchini</taxon>
        <taxon>Acanthoscelides</taxon>
    </lineage>
</organism>
<protein>
    <submittedName>
        <fullName evidence="2">Uncharacterized protein</fullName>
    </submittedName>
</protein>
<gene>
    <name evidence="2" type="ORF">ACAOBT_LOCUS20910</name>
</gene>
<feature type="compositionally biased region" description="Polar residues" evidence="1">
    <location>
        <begin position="39"/>
        <end position="54"/>
    </location>
</feature>
<accession>A0A9P0PPZ1</accession>
<dbReference type="EMBL" id="CAKOFQ010007146">
    <property type="protein sequence ID" value="CAH1992521.1"/>
    <property type="molecule type" value="Genomic_DNA"/>
</dbReference>
<sequence>MGIQGKGRTPHGLWRGNTCACNMHIFWSGLRDPPGGTSAFDSQRPSTIYGQSHP</sequence>
<evidence type="ECO:0000313" key="2">
    <source>
        <dbReference type="EMBL" id="CAH1992521.1"/>
    </source>
</evidence>
<name>A0A9P0PPZ1_ACAOB</name>
<dbReference type="Proteomes" id="UP001152888">
    <property type="component" value="Unassembled WGS sequence"/>
</dbReference>
<feature type="region of interest" description="Disordered" evidence="1">
    <location>
        <begin position="32"/>
        <end position="54"/>
    </location>
</feature>
<evidence type="ECO:0000313" key="3">
    <source>
        <dbReference type="Proteomes" id="UP001152888"/>
    </source>
</evidence>
<keyword evidence="3" id="KW-1185">Reference proteome</keyword>